<dbReference type="Proteomes" id="UP000199286">
    <property type="component" value="Unassembled WGS sequence"/>
</dbReference>
<protein>
    <recommendedName>
        <fullName evidence="3">Phosphonate metabolism protein</fullName>
    </recommendedName>
</protein>
<reference evidence="1 2" key="1">
    <citation type="submission" date="2016-10" db="EMBL/GenBank/DDBJ databases">
        <authorList>
            <person name="de Groot N.N."/>
        </authorList>
    </citation>
    <scope>NUCLEOTIDE SEQUENCE [LARGE SCALE GENOMIC DNA]</scope>
    <source>
        <strain evidence="1 2">DSM 26880</strain>
    </source>
</reference>
<sequence length="213" mass="23395">MPPEGALASFGAAWLGWDAQAGRDVPQPDLPGLDTLTDAPRKYGFHATLKPPFRLAEGETVDALRDAVAELAARTARARADGLVLSRLGRFLALTPEGDNSEVARVAAACVQDLDRFRAPSSEAELERRRGAGLDARAEELLRDWGYPWVLDRFRFHMTLTGKIAREDLGRVQAMVAEALPPLPRPFMLDSLCLCGERSDGRFELLHRYALSG</sequence>
<dbReference type="AlphaFoldDB" id="A0A1H3ISW4"/>
<accession>A0A1H3ISW4</accession>
<evidence type="ECO:0008006" key="3">
    <source>
        <dbReference type="Google" id="ProtNLM"/>
    </source>
</evidence>
<evidence type="ECO:0000313" key="1">
    <source>
        <dbReference type="EMBL" id="SDY30771.1"/>
    </source>
</evidence>
<dbReference type="STRING" id="321339.SAMN05444340_105249"/>
<organism evidence="1 2">
    <name type="scientific">Citreimonas salinaria</name>
    <dbReference type="NCBI Taxonomy" id="321339"/>
    <lineage>
        <taxon>Bacteria</taxon>
        <taxon>Pseudomonadati</taxon>
        <taxon>Pseudomonadota</taxon>
        <taxon>Alphaproteobacteria</taxon>
        <taxon>Rhodobacterales</taxon>
        <taxon>Roseobacteraceae</taxon>
        <taxon>Citreimonas</taxon>
    </lineage>
</organism>
<evidence type="ECO:0000313" key="2">
    <source>
        <dbReference type="Proteomes" id="UP000199286"/>
    </source>
</evidence>
<gene>
    <name evidence="1" type="ORF">SAMN05444340_105249</name>
</gene>
<dbReference type="EMBL" id="FNPF01000005">
    <property type="protein sequence ID" value="SDY30771.1"/>
    <property type="molecule type" value="Genomic_DNA"/>
</dbReference>
<proteinExistence type="predicted"/>
<dbReference type="PIRSF" id="PIRSF033328">
    <property type="entry name" value="Phest_Mll4975"/>
    <property type="match status" value="1"/>
</dbReference>
<dbReference type="Gene3D" id="3.90.1140.10">
    <property type="entry name" value="Cyclic phosphodiesterase"/>
    <property type="match status" value="1"/>
</dbReference>
<dbReference type="InterPro" id="IPR009389">
    <property type="entry name" value="DUF1045"/>
</dbReference>
<name>A0A1H3ISW4_9RHOB</name>
<keyword evidence="2" id="KW-1185">Reference proteome</keyword>
<dbReference type="Pfam" id="PF06299">
    <property type="entry name" value="DUF1045"/>
    <property type="match status" value="1"/>
</dbReference>